<dbReference type="OrthoDB" id="8117402at2759"/>
<feature type="domain" description="C2H2-type" evidence="14">
    <location>
        <begin position="344"/>
        <end position="371"/>
    </location>
</feature>
<evidence type="ECO:0000313" key="15">
    <source>
        <dbReference type="Proteomes" id="UP000504630"/>
    </source>
</evidence>
<evidence type="ECO:0000256" key="1">
    <source>
        <dbReference type="ARBA" id="ARBA00004123"/>
    </source>
</evidence>
<sequence>MSENLVFYLEIKSIMETVIKTSVDVGNSKEEQPTTETNMRRVPGFDNIVEMLAREATRKINTIFSQLSSMLLNENQTLKGQVRQLESKLKTTAENFENARMWREYVLNGSPVLFEQSGLIYSLKPFGKLKTKTDKLTEDGMETGHDADGGEATKEVSSEAESSAASRADTAEDCSTANTAQSKNTGVPNTREAEVREKGKFFVCDVCNKSFNRQFHLMKHMNTHKEQRPFACDQCPRKFRNTATFEYHLLRHEERKYATLKCQLCEKTFKTKMHLKTHQLVHTDRRPFNCSTCGKAFKTKHNLQAHQIVHTVEKPHKCSECGESFRYAFTLQCHKSIHTGEQPYKCTVCDKAFIKRRSLSAHQRGHGGKMFTCETCGAGFTLQHNLKRHVRIHTGEKTVQM</sequence>
<evidence type="ECO:0000256" key="3">
    <source>
        <dbReference type="ARBA" id="ARBA00022723"/>
    </source>
</evidence>
<keyword evidence="10" id="KW-0539">Nucleus</keyword>
<feature type="compositionally biased region" description="Basic and acidic residues" evidence="13">
    <location>
        <begin position="137"/>
        <end position="157"/>
    </location>
</feature>
<evidence type="ECO:0000256" key="2">
    <source>
        <dbReference type="ARBA" id="ARBA00006991"/>
    </source>
</evidence>
<name>A0A6J2QWI3_COTGO</name>
<feature type="domain" description="C2H2-type" evidence="14">
    <location>
        <begin position="371"/>
        <end position="398"/>
    </location>
</feature>
<proteinExistence type="inferred from homology"/>
<protein>
    <submittedName>
        <fullName evidence="16">Gastrula zinc finger protein XlCGF52.1-like isoform X1</fullName>
    </submittedName>
</protein>
<keyword evidence="15" id="KW-1185">Reference proteome</keyword>
<dbReference type="RefSeq" id="XP_029301580.1">
    <property type="nucleotide sequence ID" value="XM_029445720.1"/>
</dbReference>
<keyword evidence="4" id="KW-0677">Repeat</keyword>
<dbReference type="GeneID" id="115017368"/>
<organism evidence="15 16">
    <name type="scientific">Cottoperca gobio</name>
    <name type="common">Frogmouth</name>
    <name type="synonym">Aphritis gobio</name>
    <dbReference type="NCBI Taxonomy" id="56716"/>
    <lineage>
        <taxon>Eukaryota</taxon>
        <taxon>Metazoa</taxon>
        <taxon>Chordata</taxon>
        <taxon>Craniata</taxon>
        <taxon>Vertebrata</taxon>
        <taxon>Euteleostomi</taxon>
        <taxon>Actinopterygii</taxon>
        <taxon>Neopterygii</taxon>
        <taxon>Teleostei</taxon>
        <taxon>Neoteleostei</taxon>
        <taxon>Acanthomorphata</taxon>
        <taxon>Eupercaria</taxon>
        <taxon>Perciformes</taxon>
        <taxon>Notothenioidei</taxon>
        <taxon>Bovichtidae</taxon>
        <taxon>Cottoperca</taxon>
    </lineage>
</organism>
<comment type="subcellular location">
    <subcellularLocation>
        <location evidence="1">Nucleus</location>
    </subcellularLocation>
</comment>
<dbReference type="GO" id="GO:0010468">
    <property type="term" value="P:regulation of gene expression"/>
    <property type="evidence" value="ECO:0007669"/>
    <property type="project" value="TreeGrafter"/>
</dbReference>
<evidence type="ECO:0000256" key="13">
    <source>
        <dbReference type="SAM" id="MobiDB-lite"/>
    </source>
</evidence>
<keyword evidence="7" id="KW-0805">Transcription regulation</keyword>
<dbReference type="AlphaFoldDB" id="A0A6J2QWI3"/>
<keyword evidence="12" id="KW-0175">Coiled coil</keyword>
<dbReference type="SMART" id="SM00355">
    <property type="entry name" value="ZnF_C2H2"/>
    <property type="match status" value="7"/>
</dbReference>
<keyword evidence="5 11" id="KW-0863">Zinc-finger</keyword>
<feature type="domain" description="C2H2-type" evidence="14">
    <location>
        <begin position="316"/>
        <end position="343"/>
    </location>
</feature>
<feature type="domain" description="C2H2-type" evidence="14">
    <location>
        <begin position="230"/>
        <end position="257"/>
    </location>
</feature>
<dbReference type="FunFam" id="3.30.160.60:FF:002343">
    <property type="entry name" value="Zinc finger protein 33A"/>
    <property type="match status" value="1"/>
</dbReference>
<evidence type="ECO:0000259" key="14">
    <source>
        <dbReference type="PROSITE" id="PS50157"/>
    </source>
</evidence>
<keyword evidence="3" id="KW-0479">Metal-binding</keyword>
<dbReference type="PANTHER" id="PTHR16515:SF49">
    <property type="entry name" value="GASTRULA ZINC FINGER PROTEIN XLCGF49.1-LIKE-RELATED"/>
    <property type="match status" value="1"/>
</dbReference>
<feature type="coiled-coil region" evidence="12">
    <location>
        <begin position="68"/>
        <end position="95"/>
    </location>
</feature>
<evidence type="ECO:0000256" key="8">
    <source>
        <dbReference type="ARBA" id="ARBA00023125"/>
    </source>
</evidence>
<dbReference type="InterPro" id="IPR036236">
    <property type="entry name" value="Znf_C2H2_sf"/>
</dbReference>
<dbReference type="FunFam" id="3.30.160.60:FF:001370">
    <property type="entry name" value="Zinc finger protein"/>
    <property type="match status" value="1"/>
</dbReference>
<evidence type="ECO:0000256" key="12">
    <source>
        <dbReference type="SAM" id="Coils"/>
    </source>
</evidence>
<dbReference type="SUPFAM" id="SSF57667">
    <property type="entry name" value="beta-beta-alpha zinc fingers"/>
    <property type="match status" value="4"/>
</dbReference>
<evidence type="ECO:0000256" key="11">
    <source>
        <dbReference type="PROSITE-ProRule" id="PRU00042"/>
    </source>
</evidence>
<dbReference type="InterPro" id="IPR050331">
    <property type="entry name" value="Zinc_finger"/>
</dbReference>
<dbReference type="KEGG" id="cgob:115017368"/>
<evidence type="ECO:0000313" key="16">
    <source>
        <dbReference type="RefSeq" id="XP_029301580.1"/>
    </source>
</evidence>
<evidence type="ECO:0000256" key="9">
    <source>
        <dbReference type="ARBA" id="ARBA00023163"/>
    </source>
</evidence>
<dbReference type="PROSITE" id="PS00028">
    <property type="entry name" value="ZINC_FINGER_C2H2_1"/>
    <property type="match status" value="7"/>
</dbReference>
<dbReference type="FunFam" id="3.30.160.60:FF:000414">
    <property type="entry name" value="Zinc finger protein 398"/>
    <property type="match status" value="1"/>
</dbReference>
<dbReference type="PANTHER" id="PTHR16515">
    <property type="entry name" value="PR DOMAIN ZINC FINGER PROTEIN"/>
    <property type="match status" value="1"/>
</dbReference>
<keyword evidence="8" id="KW-0238">DNA-binding</keyword>
<gene>
    <name evidence="16" type="primary">LOC115017368</name>
</gene>
<comment type="similarity">
    <text evidence="2">Belongs to the krueppel C2H2-type zinc-finger protein family.</text>
</comment>
<accession>A0A6J2QWI3</accession>
<dbReference type="InterPro" id="IPR013087">
    <property type="entry name" value="Znf_C2H2_type"/>
</dbReference>
<reference evidence="16" key="1">
    <citation type="submission" date="2025-08" db="UniProtKB">
        <authorList>
            <consortium name="RefSeq"/>
        </authorList>
    </citation>
    <scope>IDENTIFICATION</scope>
</reference>
<dbReference type="Gene3D" id="3.30.160.60">
    <property type="entry name" value="Classic Zinc Finger"/>
    <property type="match status" value="7"/>
</dbReference>
<feature type="domain" description="C2H2-type" evidence="14">
    <location>
        <begin position="260"/>
        <end position="287"/>
    </location>
</feature>
<dbReference type="GO" id="GO:0008270">
    <property type="term" value="F:zinc ion binding"/>
    <property type="evidence" value="ECO:0007669"/>
    <property type="project" value="UniProtKB-KW"/>
</dbReference>
<dbReference type="Proteomes" id="UP000504630">
    <property type="component" value="Chromosome 13"/>
</dbReference>
<evidence type="ECO:0000256" key="7">
    <source>
        <dbReference type="ARBA" id="ARBA00023015"/>
    </source>
</evidence>
<feature type="compositionally biased region" description="Polar residues" evidence="13">
    <location>
        <begin position="173"/>
        <end position="188"/>
    </location>
</feature>
<keyword evidence="6" id="KW-0862">Zinc</keyword>
<feature type="domain" description="C2H2-type" evidence="14">
    <location>
        <begin position="202"/>
        <end position="229"/>
    </location>
</feature>
<dbReference type="InParanoid" id="A0A6J2QWI3"/>
<evidence type="ECO:0000256" key="4">
    <source>
        <dbReference type="ARBA" id="ARBA00022737"/>
    </source>
</evidence>
<evidence type="ECO:0000256" key="5">
    <source>
        <dbReference type="ARBA" id="ARBA00022771"/>
    </source>
</evidence>
<keyword evidence="9" id="KW-0804">Transcription</keyword>
<dbReference type="GO" id="GO:0003690">
    <property type="term" value="F:double-stranded DNA binding"/>
    <property type="evidence" value="ECO:0007669"/>
    <property type="project" value="UniProtKB-ARBA"/>
</dbReference>
<dbReference type="GO" id="GO:0005634">
    <property type="term" value="C:nucleus"/>
    <property type="evidence" value="ECO:0007669"/>
    <property type="project" value="UniProtKB-SubCell"/>
</dbReference>
<dbReference type="FunFam" id="3.30.160.60:FF:000690">
    <property type="entry name" value="Zinc finger protein 354C"/>
    <property type="match status" value="1"/>
</dbReference>
<evidence type="ECO:0000256" key="6">
    <source>
        <dbReference type="ARBA" id="ARBA00022833"/>
    </source>
</evidence>
<dbReference type="Pfam" id="PF00096">
    <property type="entry name" value="zf-C2H2"/>
    <property type="match status" value="5"/>
</dbReference>
<dbReference type="FunFam" id="3.30.160.60:FF:000100">
    <property type="entry name" value="Zinc finger 45-like"/>
    <property type="match status" value="1"/>
</dbReference>
<dbReference type="PROSITE" id="PS50157">
    <property type="entry name" value="ZINC_FINGER_C2H2_2"/>
    <property type="match status" value="7"/>
</dbReference>
<feature type="region of interest" description="Disordered" evidence="13">
    <location>
        <begin position="137"/>
        <end position="192"/>
    </location>
</feature>
<feature type="compositionally biased region" description="Low complexity" evidence="13">
    <location>
        <begin position="159"/>
        <end position="168"/>
    </location>
</feature>
<evidence type="ECO:0000256" key="10">
    <source>
        <dbReference type="ARBA" id="ARBA00023242"/>
    </source>
</evidence>
<feature type="domain" description="C2H2-type" evidence="14">
    <location>
        <begin position="288"/>
        <end position="315"/>
    </location>
</feature>